<dbReference type="GO" id="GO:0005886">
    <property type="term" value="C:plasma membrane"/>
    <property type="evidence" value="ECO:0007669"/>
    <property type="project" value="UniProtKB-SubCell"/>
</dbReference>
<accession>A0A9X3D173</accession>
<evidence type="ECO:0000256" key="1">
    <source>
        <dbReference type="ARBA" id="ARBA00004651"/>
    </source>
</evidence>
<feature type="region of interest" description="Disordered" evidence="6">
    <location>
        <begin position="254"/>
        <end position="280"/>
    </location>
</feature>
<keyword evidence="5 7" id="KW-0472">Membrane</keyword>
<feature type="transmembrane region" description="Helical" evidence="7">
    <location>
        <begin position="79"/>
        <end position="100"/>
    </location>
</feature>
<keyword evidence="9" id="KW-1185">Reference proteome</keyword>
<dbReference type="AlphaFoldDB" id="A0A9X3D173"/>
<evidence type="ECO:0000256" key="5">
    <source>
        <dbReference type="ARBA" id="ARBA00023136"/>
    </source>
</evidence>
<reference evidence="8" key="1">
    <citation type="submission" date="2022-10" db="EMBL/GenBank/DDBJ databases">
        <title>WGS of marine actinomycetes from Thailand.</title>
        <authorList>
            <person name="Thawai C."/>
        </authorList>
    </citation>
    <scope>NUCLEOTIDE SEQUENCE</scope>
    <source>
        <strain evidence="8">SW21</strain>
    </source>
</reference>
<keyword evidence="4 7" id="KW-1133">Transmembrane helix</keyword>
<evidence type="ECO:0000256" key="2">
    <source>
        <dbReference type="ARBA" id="ARBA00022475"/>
    </source>
</evidence>
<evidence type="ECO:0000256" key="6">
    <source>
        <dbReference type="SAM" id="MobiDB-lite"/>
    </source>
</evidence>
<evidence type="ECO:0000313" key="8">
    <source>
        <dbReference type="EMBL" id="MCX2962943.1"/>
    </source>
</evidence>
<feature type="transmembrane region" description="Helical" evidence="7">
    <location>
        <begin position="49"/>
        <end position="67"/>
    </location>
</feature>
<feature type="transmembrane region" description="Helical" evidence="7">
    <location>
        <begin position="12"/>
        <end position="33"/>
    </location>
</feature>
<dbReference type="RefSeq" id="WP_235726064.1">
    <property type="nucleotide sequence ID" value="NZ_JAPKFM010000002.1"/>
</dbReference>
<feature type="transmembrane region" description="Helical" evidence="7">
    <location>
        <begin position="227"/>
        <end position="247"/>
    </location>
</feature>
<evidence type="ECO:0000313" key="9">
    <source>
        <dbReference type="Proteomes" id="UP001143347"/>
    </source>
</evidence>
<evidence type="ECO:0000256" key="4">
    <source>
        <dbReference type="ARBA" id="ARBA00022989"/>
    </source>
</evidence>
<proteinExistence type="predicted"/>
<dbReference type="Proteomes" id="UP001143347">
    <property type="component" value="Unassembled WGS sequence"/>
</dbReference>
<comment type="caution">
    <text evidence="8">The sequence shown here is derived from an EMBL/GenBank/DDBJ whole genome shotgun (WGS) entry which is preliminary data.</text>
</comment>
<sequence length="280" mass="29794">MNTLAHGAETAVPTGTIAVLVLAAFAGTTYVLAARRRHSENRGWDHRRTVGFLTGLALLLVAARPATSDGFADHMLGHLLIGMFAPLALVLSAPLTLLLRSVPPSVGAAITRLFRSTPARVMTHPIVLLTANIGGLAALYFTGLFGLSERNNLVHSAIHVHFFVVGYLFAWMIAGPDPGPHRPGVRTRLVVLGVAIFGHAVIAQLLYAGWFVAIDAPAAEIRAGGTLMYYWGDIAEILLALALLVTWRPDHRSRAGARRGTRSSSNPLGTMVSRSSTASS</sequence>
<gene>
    <name evidence="8" type="ORF">OSB52_02420</name>
</gene>
<evidence type="ECO:0000256" key="3">
    <source>
        <dbReference type="ARBA" id="ARBA00022692"/>
    </source>
</evidence>
<feature type="compositionally biased region" description="Polar residues" evidence="6">
    <location>
        <begin position="266"/>
        <end position="280"/>
    </location>
</feature>
<dbReference type="EMBL" id="JAPKFM010000002">
    <property type="protein sequence ID" value="MCX2962943.1"/>
    <property type="molecule type" value="Genomic_DNA"/>
</dbReference>
<feature type="transmembrane region" description="Helical" evidence="7">
    <location>
        <begin position="121"/>
        <end position="141"/>
    </location>
</feature>
<feature type="transmembrane region" description="Helical" evidence="7">
    <location>
        <begin position="153"/>
        <end position="175"/>
    </location>
</feature>
<name>A0A9X3D173_9ACTN</name>
<dbReference type="Pfam" id="PF09678">
    <property type="entry name" value="Caa3_CtaG"/>
    <property type="match status" value="1"/>
</dbReference>
<keyword evidence="3 7" id="KW-0812">Transmembrane</keyword>
<feature type="transmembrane region" description="Helical" evidence="7">
    <location>
        <begin position="187"/>
        <end position="207"/>
    </location>
</feature>
<dbReference type="InterPro" id="IPR019108">
    <property type="entry name" value="Caa3_assmbl_CtaG-rel"/>
</dbReference>
<comment type="subcellular location">
    <subcellularLocation>
        <location evidence="1">Cell membrane</location>
        <topology evidence="1">Multi-pass membrane protein</topology>
    </subcellularLocation>
</comment>
<protein>
    <submittedName>
        <fullName evidence="8">Cytochrome c oxidase assembly protein</fullName>
    </submittedName>
</protein>
<keyword evidence="2" id="KW-1003">Cell membrane</keyword>
<organism evidence="8 9">
    <name type="scientific">Gordonia aquimaris</name>
    <dbReference type="NCBI Taxonomy" id="2984863"/>
    <lineage>
        <taxon>Bacteria</taxon>
        <taxon>Bacillati</taxon>
        <taxon>Actinomycetota</taxon>
        <taxon>Actinomycetes</taxon>
        <taxon>Mycobacteriales</taxon>
        <taxon>Gordoniaceae</taxon>
        <taxon>Gordonia</taxon>
    </lineage>
</organism>
<evidence type="ECO:0000256" key="7">
    <source>
        <dbReference type="SAM" id="Phobius"/>
    </source>
</evidence>